<dbReference type="UniPathway" id="UPA00094"/>
<comment type="catalytic activity">
    <reaction evidence="13 14">
        <text>a very-long-chain (3R)-3-hydroxyacyl-CoA = a very-long-chain (2E)-enoyl-CoA + H2O</text>
        <dbReference type="Rhea" id="RHEA:45812"/>
        <dbReference type="ChEBI" id="CHEBI:15377"/>
        <dbReference type="ChEBI" id="CHEBI:83728"/>
        <dbReference type="ChEBI" id="CHEBI:85440"/>
        <dbReference type="EC" id="4.2.1.134"/>
    </reaction>
</comment>
<dbReference type="HOGENOM" id="CLU_034302_6_1_1"/>
<gene>
    <name evidence="16" type="ORF">M413DRAFT_333798</name>
</gene>
<evidence type="ECO:0000256" key="4">
    <source>
        <dbReference type="ARBA" id="ARBA00013122"/>
    </source>
</evidence>
<comment type="caution">
    <text evidence="14">Lacks conserved residue(s) required for the propagation of feature annotation.</text>
</comment>
<evidence type="ECO:0000313" key="16">
    <source>
        <dbReference type="EMBL" id="KIM45186.1"/>
    </source>
</evidence>
<evidence type="ECO:0000256" key="2">
    <source>
        <dbReference type="ARBA" id="ARBA00005194"/>
    </source>
</evidence>
<comment type="similarity">
    <text evidence="3 14">Belongs to the very long-chain fatty acids dehydratase HACD family.</text>
</comment>
<dbReference type="AlphaFoldDB" id="A0A0C3CN47"/>
<dbReference type="PANTHER" id="PTHR11035">
    <property type="entry name" value="VERY-LONG-CHAIN (3R)-3-HYDROXYACYL-COA DEHYDRATASE"/>
    <property type="match status" value="1"/>
</dbReference>
<evidence type="ECO:0000313" key="17">
    <source>
        <dbReference type="Proteomes" id="UP000053424"/>
    </source>
</evidence>
<evidence type="ECO:0000256" key="3">
    <source>
        <dbReference type="ARBA" id="ARBA00007811"/>
    </source>
</evidence>
<reference evidence="17" key="2">
    <citation type="submission" date="2015-01" db="EMBL/GenBank/DDBJ databases">
        <title>Evolutionary Origins and Diversification of the Mycorrhizal Mutualists.</title>
        <authorList>
            <consortium name="DOE Joint Genome Institute"/>
            <consortium name="Mycorrhizal Genomics Consortium"/>
            <person name="Kohler A."/>
            <person name="Kuo A."/>
            <person name="Nagy L.G."/>
            <person name="Floudas D."/>
            <person name="Copeland A."/>
            <person name="Barry K.W."/>
            <person name="Cichocki N."/>
            <person name="Veneault-Fourrey C."/>
            <person name="LaButti K."/>
            <person name="Lindquist E.A."/>
            <person name="Lipzen A."/>
            <person name="Lundell T."/>
            <person name="Morin E."/>
            <person name="Murat C."/>
            <person name="Riley R."/>
            <person name="Ohm R."/>
            <person name="Sun H."/>
            <person name="Tunlid A."/>
            <person name="Henrissat B."/>
            <person name="Grigoriev I.V."/>
            <person name="Hibbett D.S."/>
            <person name="Martin F."/>
        </authorList>
    </citation>
    <scope>NUCLEOTIDE SEQUENCE [LARGE SCALE GENOMIC DNA]</scope>
    <source>
        <strain evidence="17">h7</strain>
    </source>
</reference>
<dbReference type="GO" id="GO:0030497">
    <property type="term" value="P:fatty acid elongation"/>
    <property type="evidence" value="ECO:0007669"/>
    <property type="project" value="TreeGrafter"/>
</dbReference>
<keyword evidence="17" id="KW-1185">Reference proteome</keyword>
<keyword evidence="12 14" id="KW-0456">Lyase</keyword>
<dbReference type="EMBL" id="KN831772">
    <property type="protein sequence ID" value="KIM45186.1"/>
    <property type="molecule type" value="Genomic_DNA"/>
</dbReference>
<dbReference type="Proteomes" id="UP000053424">
    <property type="component" value="Unassembled WGS sequence"/>
</dbReference>
<dbReference type="OrthoDB" id="46988at2759"/>
<evidence type="ECO:0000256" key="15">
    <source>
        <dbReference type="SAM" id="MobiDB-lite"/>
    </source>
</evidence>
<keyword evidence="14" id="KW-0256">Endoplasmic reticulum</keyword>
<protein>
    <recommendedName>
        <fullName evidence="4 14">Very-long-chain (3R)-3-hydroxyacyl-CoA dehydratase</fullName>
        <ecNumber evidence="4 14">4.2.1.134</ecNumber>
    </recommendedName>
</protein>
<name>A0A0C3CN47_HEBCY</name>
<dbReference type="EC" id="4.2.1.134" evidence="4 14"/>
<organism evidence="16 17">
    <name type="scientific">Hebeloma cylindrosporum</name>
    <dbReference type="NCBI Taxonomy" id="76867"/>
    <lineage>
        <taxon>Eukaryota</taxon>
        <taxon>Fungi</taxon>
        <taxon>Dikarya</taxon>
        <taxon>Basidiomycota</taxon>
        <taxon>Agaricomycotina</taxon>
        <taxon>Agaricomycetes</taxon>
        <taxon>Agaricomycetidae</taxon>
        <taxon>Agaricales</taxon>
        <taxon>Agaricineae</taxon>
        <taxon>Hymenogastraceae</taxon>
        <taxon>Hebeloma</taxon>
    </lineage>
</organism>
<reference evidence="16 17" key="1">
    <citation type="submission" date="2014-04" db="EMBL/GenBank/DDBJ databases">
        <authorList>
            <consortium name="DOE Joint Genome Institute"/>
            <person name="Kuo A."/>
            <person name="Gay G."/>
            <person name="Dore J."/>
            <person name="Kohler A."/>
            <person name="Nagy L.G."/>
            <person name="Floudas D."/>
            <person name="Copeland A."/>
            <person name="Barry K.W."/>
            <person name="Cichocki N."/>
            <person name="Veneault-Fourrey C."/>
            <person name="LaButti K."/>
            <person name="Lindquist E.A."/>
            <person name="Lipzen A."/>
            <person name="Lundell T."/>
            <person name="Morin E."/>
            <person name="Murat C."/>
            <person name="Sun H."/>
            <person name="Tunlid A."/>
            <person name="Henrissat B."/>
            <person name="Grigoriev I.V."/>
            <person name="Hibbett D.S."/>
            <person name="Martin F."/>
            <person name="Nordberg H.P."/>
            <person name="Cantor M.N."/>
            <person name="Hua S.X."/>
        </authorList>
    </citation>
    <scope>NUCLEOTIDE SEQUENCE [LARGE SCALE GENOMIC DNA]</scope>
    <source>
        <strain evidence="17">h7</strain>
    </source>
</reference>
<comment type="pathway">
    <text evidence="2 14">Lipid metabolism; fatty acid biosynthesis.</text>
</comment>
<sequence length="283" mass="31838">MSRHDTAPKPPPKSQSKKQHSVPPLLKPYLVAYNILSALGWAYVLGLTLTHLFNLDGNAVQTHSKAATSVLSRFMSSLPKVLRSSATTLDSRLPSFLQPIYHRSSSTYLRVGTQTAIVQTFAVLEVVHVLLGWVRSPLQTTAMQVSSRLFLVWGIAEQFPAARSNPLYTSMVLAWSVTEIIRYSFYACNLLGKNPYVLLYLRYTTFYILYPLGASSEAFLTYATLPASWPLPGWRFPGAWRPTDYARAVLFCICWPGLYVMYTYMIAQRRKVIGKAPKTLKTS</sequence>
<dbReference type="STRING" id="686832.A0A0C3CN47"/>
<dbReference type="InterPro" id="IPR007482">
    <property type="entry name" value="Tyr_Pase-like_PTPLA"/>
</dbReference>
<comment type="function">
    <text evidence="14">Catalyzes the third of the four reactions of the long-chain fatty acids elongation cycle. This endoplasmic reticulum-bound enzymatic process, allows the addition of two carbons to the chain of long- and very long-chain fatty acids/VLCFAs per cycle. This enzyme catalyzes the dehydration of the 3-hydroxyacyl-CoA intermediate into trans-2,3-enoyl-CoA, within each cycle of fatty acid elongation. Thereby, it participates to the production of VLCFAs of different chain lengths that are involved in multiple biological processes as precursors of membrane lipids and lipid mediators.</text>
</comment>
<evidence type="ECO:0000256" key="13">
    <source>
        <dbReference type="ARBA" id="ARBA00036671"/>
    </source>
</evidence>
<evidence type="ECO:0000256" key="10">
    <source>
        <dbReference type="ARBA" id="ARBA00023136"/>
    </source>
</evidence>
<keyword evidence="8 14" id="KW-1133">Transmembrane helix</keyword>
<evidence type="ECO:0000256" key="8">
    <source>
        <dbReference type="ARBA" id="ARBA00022989"/>
    </source>
</evidence>
<feature type="region of interest" description="Disordered" evidence="15">
    <location>
        <begin position="1"/>
        <end position="21"/>
    </location>
</feature>
<evidence type="ECO:0000256" key="1">
    <source>
        <dbReference type="ARBA" id="ARBA00004141"/>
    </source>
</evidence>
<feature type="transmembrane region" description="Helical" evidence="14">
    <location>
        <begin position="31"/>
        <end position="55"/>
    </location>
</feature>
<accession>A0A0C3CN47</accession>
<evidence type="ECO:0000256" key="11">
    <source>
        <dbReference type="ARBA" id="ARBA00023160"/>
    </source>
</evidence>
<evidence type="ECO:0000256" key="14">
    <source>
        <dbReference type="RuleBase" id="RU363109"/>
    </source>
</evidence>
<proteinExistence type="inferred from homology"/>
<keyword evidence="10 14" id="KW-0472">Membrane</keyword>
<evidence type="ECO:0000256" key="5">
    <source>
        <dbReference type="ARBA" id="ARBA00022516"/>
    </source>
</evidence>
<dbReference type="GO" id="GO:0030148">
    <property type="term" value="P:sphingolipid biosynthetic process"/>
    <property type="evidence" value="ECO:0007669"/>
    <property type="project" value="TreeGrafter"/>
</dbReference>
<comment type="subcellular location">
    <subcellularLocation>
        <location evidence="14">Endoplasmic reticulum membrane</location>
        <topology evidence="14">Multi-pass membrane protein</topology>
    </subcellularLocation>
    <subcellularLocation>
        <location evidence="1">Membrane</location>
        <topology evidence="1">Multi-pass membrane protein</topology>
    </subcellularLocation>
</comment>
<evidence type="ECO:0000256" key="7">
    <source>
        <dbReference type="ARBA" id="ARBA00022832"/>
    </source>
</evidence>
<dbReference type="PANTHER" id="PTHR11035:SF3">
    <property type="entry name" value="VERY-LONG-CHAIN (3R)-3-HYDROXYACYL-COA DEHYDRATASE"/>
    <property type="match status" value="1"/>
</dbReference>
<dbReference type="GO" id="GO:0102158">
    <property type="term" value="F:very-long-chain (3R)-3-hydroxyacyl-CoA dehydratase activity"/>
    <property type="evidence" value="ECO:0007669"/>
    <property type="project" value="UniProtKB-EC"/>
</dbReference>
<evidence type="ECO:0000256" key="6">
    <source>
        <dbReference type="ARBA" id="ARBA00022692"/>
    </source>
</evidence>
<dbReference type="Pfam" id="PF04387">
    <property type="entry name" value="PTPLA"/>
    <property type="match status" value="1"/>
</dbReference>
<evidence type="ECO:0000256" key="9">
    <source>
        <dbReference type="ARBA" id="ARBA00023098"/>
    </source>
</evidence>
<keyword evidence="6 14" id="KW-0812">Transmembrane</keyword>
<feature type="transmembrane region" description="Helical" evidence="14">
    <location>
        <begin position="206"/>
        <end position="225"/>
    </location>
</feature>
<dbReference type="GO" id="GO:0005789">
    <property type="term" value="C:endoplasmic reticulum membrane"/>
    <property type="evidence" value="ECO:0007669"/>
    <property type="project" value="UniProtKB-SubCell"/>
</dbReference>
<feature type="transmembrane region" description="Helical" evidence="14">
    <location>
        <begin position="245"/>
        <end position="265"/>
    </location>
</feature>
<dbReference type="GO" id="GO:0042761">
    <property type="term" value="P:very long-chain fatty acid biosynthetic process"/>
    <property type="evidence" value="ECO:0007669"/>
    <property type="project" value="TreeGrafter"/>
</dbReference>
<evidence type="ECO:0000256" key="12">
    <source>
        <dbReference type="ARBA" id="ARBA00023239"/>
    </source>
</evidence>
<keyword evidence="7 14" id="KW-0276">Fatty acid metabolism</keyword>
<keyword evidence="9 14" id="KW-0443">Lipid metabolism</keyword>
<keyword evidence="11 14" id="KW-0275">Fatty acid biosynthesis</keyword>
<keyword evidence="5 14" id="KW-0444">Lipid biosynthesis</keyword>